<feature type="transmembrane region" description="Helical" evidence="1">
    <location>
        <begin position="6"/>
        <end position="29"/>
    </location>
</feature>
<dbReference type="AlphaFoldDB" id="R0KP53"/>
<gene>
    <name evidence="2" type="ORF">NBO_434g0002</name>
</gene>
<keyword evidence="1" id="KW-0472">Membrane</keyword>
<keyword evidence="3" id="KW-1185">Reference proteome</keyword>
<evidence type="ECO:0000313" key="2">
    <source>
        <dbReference type="EMBL" id="EOB12471.1"/>
    </source>
</evidence>
<accession>R0KP53</accession>
<evidence type="ECO:0000256" key="1">
    <source>
        <dbReference type="SAM" id="Phobius"/>
    </source>
</evidence>
<keyword evidence="1" id="KW-0812">Transmembrane</keyword>
<dbReference type="Proteomes" id="UP000016927">
    <property type="component" value="Unassembled WGS sequence"/>
</dbReference>
<dbReference type="EMBL" id="KB909342">
    <property type="protein sequence ID" value="EOB12471.1"/>
    <property type="molecule type" value="Genomic_DNA"/>
</dbReference>
<dbReference type="HOGENOM" id="CLU_3125498_0_0_1"/>
<evidence type="ECO:0000313" key="3">
    <source>
        <dbReference type="Proteomes" id="UP000016927"/>
    </source>
</evidence>
<reference evidence="2 3" key="1">
    <citation type="journal article" date="2013" name="BMC Genomics">
        <title>Comparative genomics of parasitic silkworm microsporidia reveal an association between genome expansion and host adaptation.</title>
        <authorList>
            <person name="Pan G."/>
            <person name="Xu J."/>
            <person name="Li T."/>
            <person name="Xia Q."/>
            <person name="Liu S.L."/>
            <person name="Zhang G."/>
            <person name="Li S."/>
            <person name="Li C."/>
            <person name="Liu H."/>
            <person name="Yang L."/>
            <person name="Liu T."/>
            <person name="Zhang X."/>
            <person name="Wu Z."/>
            <person name="Fan W."/>
            <person name="Dang X."/>
            <person name="Xiang H."/>
            <person name="Tao M."/>
            <person name="Li Y."/>
            <person name="Hu J."/>
            <person name="Li Z."/>
            <person name="Lin L."/>
            <person name="Luo J."/>
            <person name="Geng L."/>
            <person name="Wang L."/>
            <person name="Long M."/>
            <person name="Wan Y."/>
            <person name="He N."/>
            <person name="Zhang Z."/>
            <person name="Lu C."/>
            <person name="Keeling P.J."/>
            <person name="Wang J."/>
            <person name="Xiang Z."/>
            <person name="Zhou Z."/>
        </authorList>
    </citation>
    <scope>NUCLEOTIDE SEQUENCE [LARGE SCALE GENOMIC DNA]</scope>
    <source>
        <strain evidence="3">CQ1 / CVCC 102059</strain>
    </source>
</reference>
<organism evidence="2 3">
    <name type="scientific">Nosema bombycis (strain CQ1 / CVCC 102059)</name>
    <name type="common">Microsporidian parasite</name>
    <name type="synonym">Pebrine of silkworm</name>
    <dbReference type="NCBI Taxonomy" id="578461"/>
    <lineage>
        <taxon>Eukaryota</taxon>
        <taxon>Fungi</taxon>
        <taxon>Fungi incertae sedis</taxon>
        <taxon>Microsporidia</taxon>
        <taxon>Nosematidae</taxon>
        <taxon>Nosema</taxon>
    </lineage>
</organism>
<protein>
    <submittedName>
        <fullName evidence="2">Uncharacterized protein</fullName>
    </submittedName>
</protein>
<dbReference type="VEuPathDB" id="MicrosporidiaDB:NBO_434g0002"/>
<proteinExistence type="predicted"/>
<name>R0KP53_NOSB1</name>
<sequence>MYNFSIKVKFSCWSTMMLLTFFVTCLDFFDYKGNRKIMRYIESSNGSYDK</sequence>
<keyword evidence="1" id="KW-1133">Transmembrane helix</keyword>